<dbReference type="InterPro" id="IPR035433">
    <property type="entry name" value="NFU1-like"/>
</dbReference>
<protein>
    <submittedName>
        <fullName evidence="3">Fe-S cluster biogenesis protein NfuA</fullName>
    </submittedName>
</protein>
<comment type="similarity">
    <text evidence="1">Belongs to the NifU family.</text>
</comment>
<evidence type="ECO:0000313" key="4">
    <source>
        <dbReference type="Proteomes" id="UP000523821"/>
    </source>
</evidence>
<dbReference type="PIRSF" id="PIRSF036773">
    <property type="entry name" value="HIRIP5"/>
    <property type="match status" value="1"/>
</dbReference>
<organism evidence="3 4">
    <name type="scientific">Prosthecomicrobium pneumaticum</name>
    <dbReference type="NCBI Taxonomy" id="81895"/>
    <lineage>
        <taxon>Bacteria</taxon>
        <taxon>Pseudomonadati</taxon>
        <taxon>Pseudomonadota</taxon>
        <taxon>Alphaproteobacteria</taxon>
        <taxon>Hyphomicrobiales</taxon>
        <taxon>Kaistiaceae</taxon>
        <taxon>Prosthecomicrobium</taxon>
    </lineage>
</organism>
<dbReference type="FunFam" id="3.30.300.130:FF:000001">
    <property type="entry name" value="NFU1 iron-sulfur cluster scaffold"/>
    <property type="match status" value="1"/>
</dbReference>
<feature type="domain" description="Scaffold protein Nfu/NifU N-terminal" evidence="2">
    <location>
        <begin position="12"/>
        <end position="97"/>
    </location>
</feature>
<evidence type="ECO:0000259" key="2">
    <source>
        <dbReference type="SMART" id="SM00932"/>
    </source>
</evidence>
<dbReference type="GO" id="GO:0005506">
    <property type="term" value="F:iron ion binding"/>
    <property type="evidence" value="ECO:0007669"/>
    <property type="project" value="InterPro"/>
</dbReference>
<dbReference type="AlphaFoldDB" id="A0A7W9FNN8"/>
<dbReference type="SUPFAM" id="SSF110836">
    <property type="entry name" value="Hypothetical protein SAV1430"/>
    <property type="match status" value="1"/>
</dbReference>
<accession>A0A7W9FNN8</accession>
<dbReference type="Gene3D" id="3.30.1370.70">
    <property type="entry name" value="Scaffold protein Nfu/NifU, N-terminal domain"/>
    <property type="match status" value="1"/>
</dbReference>
<dbReference type="SUPFAM" id="SSF117916">
    <property type="entry name" value="Fe-S cluster assembly (FSCA) domain-like"/>
    <property type="match status" value="1"/>
</dbReference>
<proteinExistence type="inferred from homology"/>
<dbReference type="FunFam" id="3.30.1370.70:FF:000001">
    <property type="entry name" value="NifU-like protein 4, mitochondrial"/>
    <property type="match status" value="1"/>
</dbReference>
<dbReference type="Gene3D" id="3.30.300.130">
    <property type="entry name" value="Fe-S cluster assembly (FSCA)"/>
    <property type="match status" value="1"/>
</dbReference>
<sequence length="193" mass="20977">MSDRAEAEAMFIQTEATPNPATLKFLPGRLVLPEGTADFRDEHEAARSPLAERLFAVPGVAGVFLGHDFITVTKRDAEWPHLKPAILGAIMEHFMTGAPVISTSKREADAAEFFEAEDGEVVETIKELIETRVRPAVAQDGGDITFRGFRDGVVYLDMKGSCSGCPSSTATLKHGIQNLLRHFVPEVREVAAA</sequence>
<comment type="caution">
    <text evidence="3">The sequence shown here is derived from an EMBL/GenBank/DDBJ whole genome shotgun (WGS) entry which is preliminary data.</text>
</comment>
<dbReference type="Pfam" id="PF08712">
    <property type="entry name" value="Nfu_N"/>
    <property type="match status" value="1"/>
</dbReference>
<keyword evidence="4" id="KW-1185">Reference proteome</keyword>
<dbReference type="Pfam" id="PF01106">
    <property type="entry name" value="NifU"/>
    <property type="match status" value="1"/>
</dbReference>
<evidence type="ECO:0000256" key="1">
    <source>
        <dbReference type="ARBA" id="ARBA00006420"/>
    </source>
</evidence>
<dbReference type="InterPro" id="IPR036498">
    <property type="entry name" value="Nfu/NifU_N_sf"/>
</dbReference>
<dbReference type="PANTHER" id="PTHR11178">
    <property type="entry name" value="IRON-SULFUR CLUSTER SCAFFOLD PROTEIN NFU-RELATED"/>
    <property type="match status" value="1"/>
</dbReference>
<dbReference type="GO" id="GO:0051536">
    <property type="term" value="F:iron-sulfur cluster binding"/>
    <property type="evidence" value="ECO:0007669"/>
    <property type="project" value="InterPro"/>
</dbReference>
<name>A0A7W9FNN8_9HYPH</name>
<dbReference type="InterPro" id="IPR014824">
    <property type="entry name" value="Nfu/NifU_N"/>
</dbReference>
<evidence type="ECO:0000313" key="3">
    <source>
        <dbReference type="EMBL" id="MBB5754045.1"/>
    </source>
</evidence>
<reference evidence="3 4" key="1">
    <citation type="submission" date="2020-08" db="EMBL/GenBank/DDBJ databases">
        <title>Genomic Encyclopedia of Type Strains, Phase IV (KMG-IV): sequencing the most valuable type-strain genomes for metagenomic binning, comparative biology and taxonomic classification.</title>
        <authorList>
            <person name="Goeker M."/>
        </authorList>
    </citation>
    <scope>NUCLEOTIDE SEQUENCE [LARGE SCALE GENOMIC DNA]</scope>
    <source>
        <strain evidence="3 4">DSM 16268</strain>
    </source>
</reference>
<dbReference type="GO" id="GO:0016226">
    <property type="term" value="P:iron-sulfur cluster assembly"/>
    <property type="evidence" value="ECO:0007669"/>
    <property type="project" value="InterPro"/>
</dbReference>
<dbReference type="InterPro" id="IPR001075">
    <property type="entry name" value="NIF_FeS_clus_asmbl_NifU_C"/>
</dbReference>
<dbReference type="InterPro" id="IPR034904">
    <property type="entry name" value="FSCA_dom_sf"/>
</dbReference>
<dbReference type="Proteomes" id="UP000523821">
    <property type="component" value="Unassembled WGS sequence"/>
</dbReference>
<dbReference type="PANTHER" id="PTHR11178:SF1">
    <property type="entry name" value="NFU1 IRON-SULFUR CLUSTER SCAFFOLD HOMOLOG, MITOCHONDRIAL"/>
    <property type="match status" value="1"/>
</dbReference>
<dbReference type="SMART" id="SM00932">
    <property type="entry name" value="Nfu_N"/>
    <property type="match status" value="1"/>
</dbReference>
<gene>
    <name evidence="3" type="ORF">GGQ63_003120</name>
</gene>
<dbReference type="EMBL" id="JACHOO010000006">
    <property type="protein sequence ID" value="MBB5754045.1"/>
    <property type="molecule type" value="Genomic_DNA"/>
</dbReference>